<keyword evidence="1" id="KW-1133">Transmembrane helix</keyword>
<reference evidence="2" key="1">
    <citation type="journal article" date="2021" name="Proc. Natl. Acad. Sci. U.S.A.">
        <title>A Catalog of Tens of Thousands of Viruses from Human Metagenomes Reveals Hidden Associations with Chronic Diseases.</title>
        <authorList>
            <person name="Tisza M.J."/>
            <person name="Buck C.B."/>
        </authorList>
    </citation>
    <scope>NUCLEOTIDE SEQUENCE</scope>
    <source>
        <strain evidence="2">CtDmR33</strain>
    </source>
</reference>
<evidence type="ECO:0000256" key="1">
    <source>
        <dbReference type="SAM" id="Phobius"/>
    </source>
</evidence>
<name>A0A8S5UX62_9CAUD</name>
<evidence type="ECO:0000313" key="2">
    <source>
        <dbReference type="EMBL" id="DAF99069.1"/>
    </source>
</evidence>
<feature type="transmembrane region" description="Helical" evidence="1">
    <location>
        <begin position="31"/>
        <end position="51"/>
    </location>
</feature>
<keyword evidence="1" id="KW-0812">Transmembrane</keyword>
<sequence length="107" mass="12777">MPSDEYWYGDPIAVRAYYEAFRFKQQQQNEFAWLNGLYVYNAVSVVVGNALSGRGRKKQEYISKPIDLLAEKRKRESPAERAEKERQKAIAYFNDLERVWRERHKTE</sequence>
<organism evidence="2">
    <name type="scientific">Siphoviridae sp. ctDmR33</name>
    <dbReference type="NCBI Taxonomy" id="2825389"/>
    <lineage>
        <taxon>Viruses</taxon>
        <taxon>Duplodnaviria</taxon>
        <taxon>Heunggongvirae</taxon>
        <taxon>Uroviricota</taxon>
        <taxon>Caudoviricetes</taxon>
    </lineage>
</organism>
<keyword evidence="1" id="KW-0472">Membrane</keyword>
<proteinExistence type="predicted"/>
<protein>
    <submittedName>
        <fullName evidence="2">Uncharacterized protein</fullName>
    </submittedName>
</protein>
<accession>A0A8S5UX62</accession>
<dbReference type="EMBL" id="BK016159">
    <property type="protein sequence ID" value="DAF99069.1"/>
    <property type="molecule type" value="Genomic_DNA"/>
</dbReference>